<gene>
    <name evidence="1" type="ORF">C7451_12036</name>
</gene>
<comment type="caution">
    <text evidence="1">The sequence shown here is derived from an EMBL/GenBank/DDBJ whole genome shotgun (WGS) entry which is preliminary data.</text>
</comment>
<dbReference type="AlphaFoldDB" id="A0A2V3UNV3"/>
<reference evidence="1 2" key="1">
    <citation type="submission" date="2018-05" db="EMBL/GenBank/DDBJ databases">
        <title>Genomic Encyclopedia of Type Strains, Phase IV (KMG-IV): sequencing the most valuable type-strain genomes for metagenomic binning, comparative biology and taxonomic classification.</title>
        <authorList>
            <person name="Goeker M."/>
        </authorList>
    </citation>
    <scope>NUCLEOTIDE SEQUENCE [LARGE SCALE GENOMIC DNA]</scope>
    <source>
        <strain evidence="1 2">DSM 3183</strain>
    </source>
</reference>
<evidence type="ECO:0000313" key="1">
    <source>
        <dbReference type="EMBL" id="PXW68175.1"/>
    </source>
</evidence>
<proteinExistence type="predicted"/>
<protein>
    <submittedName>
        <fullName evidence="1">Uncharacterized protein</fullName>
    </submittedName>
</protein>
<dbReference type="EMBL" id="QJJM01000020">
    <property type="protein sequence ID" value="PXW68175.1"/>
    <property type="molecule type" value="Genomic_DNA"/>
</dbReference>
<keyword evidence="2" id="KW-1185">Reference proteome</keyword>
<organism evidence="1 2">
    <name type="scientific">Blastomonas natatoria</name>
    <dbReference type="NCBI Taxonomy" id="34015"/>
    <lineage>
        <taxon>Bacteria</taxon>
        <taxon>Pseudomonadati</taxon>
        <taxon>Pseudomonadota</taxon>
        <taxon>Alphaproteobacteria</taxon>
        <taxon>Sphingomonadales</taxon>
        <taxon>Sphingomonadaceae</taxon>
        <taxon>Blastomonas</taxon>
    </lineage>
</organism>
<accession>A0A2V3UNV3</accession>
<evidence type="ECO:0000313" key="2">
    <source>
        <dbReference type="Proteomes" id="UP000248014"/>
    </source>
</evidence>
<name>A0A2V3UNV3_9SPHN</name>
<dbReference type="Proteomes" id="UP000248014">
    <property type="component" value="Unassembled WGS sequence"/>
</dbReference>
<sequence>MTRSTMTMKLRLQIADELDCARQEIERLGEVLCSDPALVAGHMNSLQALDMIGQQQLALASILRAEDPTGAIAHTPLEQLRERLEQALD</sequence>